<dbReference type="SMART" id="SM00078">
    <property type="entry name" value="IlGF"/>
    <property type="match status" value="1"/>
</dbReference>
<protein>
    <recommendedName>
        <fullName evidence="4">Insulin-like domain-containing protein</fullName>
    </recommendedName>
</protein>
<dbReference type="AlphaFoldDB" id="A0A8T0ECX3"/>
<dbReference type="EMBL" id="JABXBU010002228">
    <property type="protein sequence ID" value="KAF8770866.1"/>
    <property type="molecule type" value="Genomic_DNA"/>
</dbReference>
<evidence type="ECO:0000256" key="2">
    <source>
        <dbReference type="ARBA" id="ARBA00022685"/>
    </source>
</evidence>
<dbReference type="InterPro" id="IPR022353">
    <property type="entry name" value="Insulin_CS"/>
</dbReference>
<feature type="domain" description="Insulin-like" evidence="4">
    <location>
        <begin position="43"/>
        <end position="95"/>
    </location>
</feature>
<dbReference type="OrthoDB" id="6407379at2759"/>
<keyword evidence="2" id="KW-0165">Cleavage on pair of basic residues</keyword>
<evidence type="ECO:0000256" key="1">
    <source>
        <dbReference type="ARBA" id="ARBA00009034"/>
    </source>
</evidence>
<gene>
    <name evidence="5" type="ORF">HNY73_018346</name>
</gene>
<name>A0A8T0ECX3_ARGBR</name>
<evidence type="ECO:0000256" key="3">
    <source>
        <dbReference type="ARBA" id="ARBA00022729"/>
    </source>
</evidence>
<keyword evidence="6" id="KW-1185">Reference proteome</keyword>
<reference evidence="5" key="2">
    <citation type="submission" date="2020-06" db="EMBL/GenBank/DDBJ databases">
        <authorList>
            <person name="Sheffer M."/>
        </authorList>
    </citation>
    <scope>NUCLEOTIDE SEQUENCE</scope>
</reference>
<organism evidence="5 6">
    <name type="scientific">Argiope bruennichi</name>
    <name type="common">Wasp spider</name>
    <name type="synonym">Aranea bruennichi</name>
    <dbReference type="NCBI Taxonomy" id="94029"/>
    <lineage>
        <taxon>Eukaryota</taxon>
        <taxon>Metazoa</taxon>
        <taxon>Ecdysozoa</taxon>
        <taxon>Arthropoda</taxon>
        <taxon>Chelicerata</taxon>
        <taxon>Arachnida</taxon>
        <taxon>Araneae</taxon>
        <taxon>Araneomorphae</taxon>
        <taxon>Entelegynae</taxon>
        <taxon>Araneoidea</taxon>
        <taxon>Araneidae</taxon>
        <taxon>Argiope</taxon>
    </lineage>
</organism>
<evidence type="ECO:0000313" key="6">
    <source>
        <dbReference type="Proteomes" id="UP000807504"/>
    </source>
</evidence>
<dbReference type="PROSITE" id="PS51257">
    <property type="entry name" value="PROKAR_LIPOPROTEIN"/>
    <property type="match status" value="1"/>
</dbReference>
<proteinExistence type="inferred from homology"/>
<dbReference type="Proteomes" id="UP000807504">
    <property type="component" value="Unassembled WGS sequence"/>
</dbReference>
<dbReference type="InterPro" id="IPR016179">
    <property type="entry name" value="Insulin-like"/>
</dbReference>
<dbReference type="SUPFAM" id="SSF56994">
    <property type="entry name" value="Insulin-like"/>
    <property type="match status" value="1"/>
</dbReference>
<comment type="similarity">
    <text evidence="1">Belongs to the insulin family.</text>
</comment>
<keyword evidence="3" id="KW-0732">Signal</keyword>
<comment type="caution">
    <text evidence="5">The sequence shown here is derived from an EMBL/GenBank/DDBJ whole genome shotgun (WGS) entry which is preliminary data.</text>
</comment>
<sequence length="102" mass="11011">MIKVSRLKWMSHVSSGLLGGCKIAIILLCIVGSLRAHSISLDQKLCGAELPAAVHLLCRGEFDTNAVFTEARIAKELSAKCCSSPCNTETLLSFCHHLAQEN</sequence>
<dbReference type="GO" id="GO:0005576">
    <property type="term" value="C:extracellular region"/>
    <property type="evidence" value="ECO:0007669"/>
    <property type="project" value="InterPro"/>
</dbReference>
<dbReference type="GO" id="GO:0005179">
    <property type="term" value="F:hormone activity"/>
    <property type="evidence" value="ECO:0007669"/>
    <property type="project" value="InterPro"/>
</dbReference>
<dbReference type="PROSITE" id="PS00262">
    <property type="entry name" value="INSULIN"/>
    <property type="match status" value="1"/>
</dbReference>
<dbReference type="Gene3D" id="1.10.100.10">
    <property type="entry name" value="Insulin-like"/>
    <property type="match status" value="1"/>
</dbReference>
<evidence type="ECO:0000259" key="4">
    <source>
        <dbReference type="SMART" id="SM00078"/>
    </source>
</evidence>
<evidence type="ECO:0000313" key="5">
    <source>
        <dbReference type="EMBL" id="KAF8770866.1"/>
    </source>
</evidence>
<dbReference type="InterPro" id="IPR036438">
    <property type="entry name" value="Insulin-like_sf"/>
</dbReference>
<reference evidence="5" key="1">
    <citation type="journal article" date="2020" name="bioRxiv">
        <title>Chromosome-level reference genome of the European wasp spider Argiope bruennichi: a resource for studies on range expansion and evolutionary adaptation.</title>
        <authorList>
            <person name="Sheffer M.M."/>
            <person name="Hoppe A."/>
            <person name="Krehenwinkel H."/>
            <person name="Uhl G."/>
            <person name="Kuss A.W."/>
            <person name="Jensen L."/>
            <person name="Jensen C."/>
            <person name="Gillespie R.G."/>
            <person name="Hoff K.J."/>
            <person name="Prost S."/>
        </authorList>
    </citation>
    <scope>NUCLEOTIDE SEQUENCE</scope>
</reference>
<accession>A0A8T0ECX3</accession>